<evidence type="ECO:0000256" key="4">
    <source>
        <dbReference type="SAM" id="SignalP"/>
    </source>
</evidence>
<dbReference type="InterPro" id="IPR025997">
    <property type="entry name" value="SBP_2_dom"/>
</dbReference>
<accession>A0A3N1D0N7</accession>
<evidence type="ECO:0000259" key="5">
    <source>
        <dbReference type="Pfam" id="PF13407"/>
    </source>
</evidence>
<dbReference type="GO" id="GO:0030246">
    <property type="term" value="F:carbohydrate binding"/>
    <property type="evidence" value="ECO:0007669"/>
    <property type="project" value="UniProtKB-ARBA"/>
</dbReference>
<comment type="subcellular location">
    <subcellularLocation>
        <location evidence="1">Cell envelope</location>
    </subcellularLocation>
</comment>
<dbReference type="PANTHER" id="PTHR46847:SF1">
    <property type="entry name" value="D-ALLOSE-BINDING PERIPLASMIC PROTEIN-RELATED"/>
    <property type="match status" value="1"/>
</dbReference>
<feature type="chain" id="PRO_5018021151" evidence="4">
    <location>
        <begin position="33"/>
        <end position="396"/>
    </location>
</feature>
<evidence type="ECO:0000313" key="6">
    <source>
        <dbReference type="EMBL" id="ROO87066.1"/>
    </source>
</evidence>
<evidence type="ECO:0000256" key="3">
    <source>
        <dbReference type="ARBA" id="ARBA00022729"/>
    </source>
</evidence>
<gene>
    <name evidence="6" type="ORF">EDD29_4655</name>
</gene>
<dbReference type="Gene3D" id="3.40.50.2300">
    <property type="match status" value="2"/>
</dbReference>
<feature type="signal peptide" evidence="4">
    <location>
        <begin position="1"/>
        <end position="32"/>
    </location>
</feature>
<dbReference type="RefSeq" id="WP_170201519.1">
    <property type="nucleotide sequence ID" value="NZ_RJKE01000001.1"/>
</dbReference>
<organism evidence="6 7">
    <name type="scientific">Actinocorallia herbida</name>
    <dbReference type="NCBI Taxonomy" id="58109"/>
    <lineage>
        <taxon>Bacteria</taxon>
        <taxon>Bacillati</taxon>
        <taxon>Actinomycetota</taxon>
        <taxon>Actinomycetes</taxon>
        <taxon>Streptosporangiales</taxon>
        <taxon>Thermomonosporaceae</taxon>
        <taxon>Actinocorallia</taxon>
    </lineage>
</organism>
<reference evidence="6 7" key="1">
    <citation type="submission" date="2018-11" db="EMBL/GenBank/DDBJ databases">
        <title>Sequencing the genomes of 1000 actinobacteria strains.</title>
        <authorList>
            <person name="Klenk H.-P."/>
        </authorList>
    </citation>
    <scope>NUCLEOTIDE SEQUENCE [LARGE SCALE GENOMIC DNA]</scope>
    <source>
        <strain evidence="6 7">DSM 44254</strain>
    </source>
</reference>
<dbReference type="PANTHER" id="PTHR46847">
    <property type="entry name" value="D-ALLOSE-BINDING PERIPLASMIC PROTEIN-RELATED"/>
    <property type="match status" value="1"/>
</dbReference>
<dbReference type="AlphaFoldDB" id="A0A3N1D0N7"/>
<evidence type="ECO:0000256" key="2">
    <source>
        <dbReference type="ARBA" id="ARBA00007639"/>
    </source>
</evidence>
<comment type="similarity">
    <text evidence="2">Belongs to the bacterial solute-binding protein 2 family.</text>
</comment>
<sequence length="396" mass="40992">MGRPSERTALRRGALAVSAVLALLVAGCSANGEEPPAPAAAGPVPGSEWGTSAEALEALYQGTSTAPPTSGPKAQPGKKVWIISCGQASTACATPVNAMEAAGKAIGWDVTVFDGERNPTRFGQGITQAIAAGADGILTQAIDCAGVVGPYTQAKAADIALVGLYAFDCDDPADKTGPGVFSTFVKYHGYETVGDTIRGWGAARAPWVIEKTGGKAKAVTLWVPGFLMTELTDQGFTQALEAQCAECEIVDHHEISLADLAANRAGAAFSTVLQRHPDANAIHAYADGVFQQFLNASINSTGRQGIAAIGGECLPDNIEQIRSGGPQRACVVLNSEWAGWAAVDALNREFAEPGSAAVDQGIGFQLVDEDHNLPASGPWVNPVDFVSAYKKVWGVS</sequence>
<keyword evidence="7" id="KW-1185">Reference proteome</keyword>
<name>A0A3N1D0N7_9ACTN</name>
<keyword evidence="3 4" id="KW-0732">Signal</keyword>
<dbReference type="PROSITE" id="PS51257">
    <property type="entry name" value="PROKAR_LIPOPROTEIN"/>
    <property type="match status" value="1"/>
</dbReference>
<dbReference type="InterPro" id="IPR028082">
    <property type="entry name" value="Peripla_BP_I"/>
</dbReference>
<proteinExistence type="inferred from homology"/>
<dbReference type="Proteomes" id="UP000272400">
    <property type="component" value="Unassembled WGS sequence"/>
</dbReference>
<protein>
    <submittedName>
        <fullName evidence="6">Monosaccharide ABC transporter substrate-binding protein (CUT2 family)</fullName>
    </submittedName>
</protein>
<comment type="caution">
    <text evidence="6">The sequence shown here is derived from an EMBL/GenBank/DDBJ whole genome shotgun (WGS) entry which is preliminary data.</text>
</comment>
<dbReference type="EMBL" id="RJKE01000001">
    <property type="protein sequence ID" value="ROO87066.1"/>
    <property type="molecule type" value="Genomic_DNA"/>
</dbReference>
<dbReference type="GO" id="GO:0030313">
    <property type="term" value="C:cell envelope"/>
    <property type="evidence" value="ECO:0007669"/>
    <property type="project" value="UniProtKB-SubCell"/>
</dbReference>
<evidence type="ECO:0000313" key="7">
    <source>
        <dbReference type="Proteomes" id="UP000272400"/>
    </source>
</evidence>
<evidence type="ECO:0000256" key="1">
    <source>
        <dbReference type="ARBA" id="ARBA00004196"/>
    </source>
</evidence>
<dbReference type="Pfam" id="PF13407">
    <property type="entry name" value="Peripla_BP_4"/>
    <property type="match status" value="1"/>
</dbReference>
<dbReference type="SUPFAM" id="SSF53822">
    <property type="entry name" value="Periplasmic binding protein-like I"/>
    <property type="match status" value="1"/>
</dbReference>
<feature type="domain" description="Periplasmic binding protein" evidence="5">
    <location>
        <begin position="95"/>
        <end position="348"/>
    </location>
</feature>